<feature type="signal peptide" evidence="2">
    <location>
        <begin position="1"/>
        <end position="21"/>
    </location>
</feature>
<dbReference type="SUPFAM" id="SSF54534">
    <property type="entry name" value="FKBP-like"/>
    <property type="match status" value="2"/>
</dbReference>
<dbReference type="Pfam" id="PF13145">
    <property type="entry name" value="Rotamase_2"/>
    <property type="match status" value="1"/>
</dbReference>
<name>A0AAP2GMM7_9BACT</name>
<dbReference type="EMBL" id="JAHESE010000001">
    <property type="protein sequence ID" value="MBT1706586.1"/>
    <property type="molecule type" value="Genomic_DNA"/>
</dbReference>
<evidence type="ECO:0000259" key="3">
    <source>
        <dbReference type="PROSITE" id="PS50198"/>
    </source>
</evidence>
<accession>A0AAP2GMM7</accession>
<dbReference type="GO" id="GO:0003755">
    <property type="term" value="F:peptidyl-prolyl cis-trans isomerase activity"/>
    <property type="evidence" value="ECO:0007669"/>
    <property type="project" value="UniProtKB-KW"/>
</dbReference>
<dbReference type="Proteomes" id="UP001319080">
    <property type="component" value="Unassembled WGS sequence"/>
</dbReference>
<keyword evidence="2" id="KW-0732">Signal</keyword>
<dbReference type="InterPro" id="IPR046357">
    <property type="entry name" value="PPIase_dom_sf"/>
</dbReference>
<evidence type="ECO:0000256" key="1">
    <source>
        <dbReference type="PROSITE-ProRule" id="PRU00278"/>
    </source>
</evidence>
<dbReference type="PANTHER" id="PTHR47245:SF2">
    <property type="entry name" value="PEPTIDYL-PROLYL CIS-TRANS ISOMERASE HP_0175-RELATED"/>
    <property type="match status" value="1"/>
</dbReference>
<feature type="domain" description="PpiC" evidence="3">
    <location>
        <begin position="235"/>
        <end position="337"/>
    </location>
</feature>
<dbReference type="Pfam" id="PF00639">
    <property type="entry name" value="Rotamase"/>
    <property type="match status" value="2"/>
</dbReference>
<dbReference type="AlphaFoldDB" id="A0AAP2GMM7"/>
<dbReference type="RefSeq" id="WP_254082179.1">
    <property type="nucleotide sequence ID" value="NZ_JAHESE010000001.1"/>
</dbReference>
<comment type="caution">
    <text evidence="4">The sequence shown here is derived from an EMBL/GenBank/DDBJ whole genome shotgun (WGS) entry which is preliminary data.</text>
</comment>
<reference evidence="4 5" key="1">
    <citation type="submission" date="2021-05" db="EMBL/GenBank/DDBJ databases">
        <title>A Polyphasic approach of four new species of the genus Ohtaekwangia: Ohtaekwangia histidinii sp. nov., Ohtaekwangia cretensis sp. nov., Ohtaekwangia indiensis sp. nov., Ohtaekwangia reichenbachii sp. nov. from diverse environment.</title>
        <authorList>
            <person name="Octaviana S."/>
        </authorList>
    </citation>
    <scope>NUCLEOTIDE SEQUENCE [LARGE SCALE GENOMIC DNA]</scope>
    <source>
        <strain evidence="4 5">PWU5</strain>
    </source>
</reference>
<keyword evidence="1 4" id="KW-0413">Isomerase</keyword>
<dbReference type="EC" id="5.2.1.8" evidence="4"/>
<evidence type="ECO:0000313" key="5">
    <source>
        <dbReference type="Proteomes" id="UP001319080"/>
    </source>
</evidence>
<sequence length="657" mass="74964">MRLFAVCILLGCAFASTSLQAQKQKKAPKPVTLFTVNKKPVTAEEFIYLYNKNHQNKSEDFTTTKIDEYLTLFINFKLKVEEARTRGMDTTGSFIREYNQYKDELRRPYLPDTKITDSLTRLTYERLKEEVKASHILLNIKADASPADTVAVYNRLVDIRNKIIAGEDFGKAAMQYSEDPSARMNQGNLGYFTALQMVYPFENAAYTTKPGQVSMPVRTRFGYHLLYIADRRPSQGEVEVSHIMLRTGEGKDNEKVKNQIFELVDELQAGVKWDDLCKQYSEDPGSKDNGGKLRPFGPGAMASIPDFERTAFALKNPGDISDPFQTAYGWHIVRLERKIPLGTFEAVSPTLKSRVNRDERTQLSKQAMELKWRRDYQFREDAVVKARVLALGDTSLHNAQWKAPVVPNAARDMVFSLTGKSYTVQDFLQYAQKMQRPNTQDPAKYLEQLYNHFVDASILSLLEAKIVRENPEYGYLLKEYYEGILLFEIMEKEVWNKASTDSVGQRRFFEANAALYKAGERARATFYSASTPGFEATLRPLLQGGQADEARIQQVAAENKVKTETGVFTKEEKPVLQKVTWGAPGVYTAENNGLYYLVRLNEIIPPGLMSFEEARPSVISDYQSDLEKRWIEELKKKYPVKVNGKGKQYTLQKLQAK</sequence>
<keyword evidence="5" id="KW-1185">Reference proteome</keyword>
<feature type="chain" id="PRO_5042976629" evidence="2">
    <location>
        <begin position="22"/>
        <end position="657"/>
    </location>
</feature>
<dbReference type="Gene3D" id="3.10.50.40">
    <property type="match status" value="2"/>
</dbReference>
<feature type="domain" description="PpiC" evidence="3">
    <location>
        <begin position="128"/>
        <end position="230"/>
    </location>
</feature>
<evidence type="ECO:0000256" key="2">
    <source>
        <dbReference type="SAM" id="SignalP"/>
    </source>
</evidence>
<dbReference type="InterPro" id="IPR000297">
    <property type="entry name" value="PPIase_PpiC"/>
</dbReference>
<evidence type="ECO:0000313" key="4">
    <source>
        <dbReference type="EMBL" id="MBT1706586.1"/>
    </source>
</evidence>
<keyword evidence="1" id="KW-0697">Rotamase</keyword>
<organism evidence="4 5">
    <name type="scientific">Dawidia cretensis</name>
    <dbReference type="NCBI Taxonomy" id="2782350"/>
    <lineage>
        <taxon>Bacteria</taxon>
        <taxon>Pseudomonadati</taxon>
        <taxon>Bacteroidota</taxon>
        <taxon>Cytophagia</taxon>
        <taxon>Cytophagales</taxon>
        <taxon>Chryseotaleaceae</taxon>
        <taxon>Dawidia</taxon>
    </lineage>
</organism>
<dbReference type="PANTHER" id="PTHR47245">
    <property type="entry name" value="PEPTIDYLPROLYL ISOMERASE"/>
    <property type="match status" value="1"/>
</dbReference>
<dbReference type="PROSITE" id="PS50198">
    <property type="entry name" value="PPIC_PPIASE_2"/>
    <property type="match status" value="2"/>
</dbReference>
<protein>
    <submittedName>
        <fullName evidence="4">Peptidylprolyl isomerase</fullName>
        <ecNumber evidence="4">5.2.1.8</ecNumber>
    </submittedName>
</protein>
<gene>
    <name evidence="4" type="ORF">KK062_00045</name>
</gene>
<proteinExistence type="predicted"/>
<dbReference type="InterPro" id="IPR050245">
    <property type="entry name" value="PrsA_foldase"/>
</dbReference>